<keyword evidence="2" id="KW-1185">Reference proteome</keyword>
<reference evidence="1 2" key="1">
    <citation type="submission" date="2020-11" db="EMBL/GenBank/DDBJ databases">
        <authorList>
            <person name="Lassalle F."/>
        </authorList>
    </citation>
    <scope>NUCLEOTIDE SEQUENCE [LARGE SCALE GENOMIC DNA]</scope>
    <source>
        <strain evidence="1 2">AB21</strain>
    </source>
</reference>
<sequence length="100" mass="11469">MKVPADLYVASSRPYEGLPEINYPFHDRDVLVTHCGRVCMCRKKINISTVLAGQKLGIKEVDHGIWLVSFMHYDLEYIDLDQRTLQTIDNPFGTRLSPMS</sequence>
<dbReference type="EMBL" id="CABFWE030000011">
    <property type="protein sequence ID" value="CAD7050842.1"/>
    <property type="molecule type" value="Genomic_DNA"/>
</dbReference>
<evidence type="ECO:0000313" key="2">
    <source>
        <dbReference type="Proteomes" id="UP000601041"/>
    </source>
</evidence>
<gene>
    <name evidence="1" type="ORF">RHAB21_04224</name>
</gene>
<organism evidence="1 2">
    <name type="scientific">Pseudorhizobium halotolerans</name>
    <dbReference type="NCBI Taxonomy" id="1233081"/>
    <lineage>
        <taxon>Bacteria</taxon>
        <taxon>Pseudomonadati</taxon>
        <taxon>Pseudomonadota</taxon>
        <taxon>Alphaproteobacteria</taxon>
        <taxon>Hyphomicrobiales</taxon>
        <taxon>Rhizobiaceae</taxon>
        <taxon>Rhizobium/Agrobacterium group</taxon>
        <taxon>Pseudorhizobium</taxon>
    </lineage>
</organism>
<accession>A0ABM8PVL9</accession>
<proteinExistence type="predicted"/>
<name>A0ABM8PVL9_9HYPH</name>
<evidence type="ECO:0000313" key="1">
    <source>
        <dbReference type="EMBL" id="CAD7050842.1"/>
    </source>
</evidence>
<protein>
    <submittedName>
        <fullName evidence="1">Transposase</fullName>
    </submittedName>
</protein>
<comment type="caution">
    <text evidence="1">The sequence shown here is derived from an EMBL/GenBank/DDBJ whole genome shotgun (WGS) entry which is preliminary data.</text>
</comment>
<dbReference type="Proteomes" id="UP000601041">
    <property type="component" value="Unassembled WGS sequence"/>
</dbReference>